<organism evidence="1 2">
    <name type="scientific">Tenacibaculum jejuense</name>
    <dbReference type="NCBI Taxonomy" id="584609"/>
    <lineage>
        <taxon>Bacteria</taxon>
        <taxon>Pseudomonadati</taxon>
        <taxon>Bacteroidota</taxon>
        <taxon>Flavobacteriia</taxon>
        <taxon>Flavobacteriales</taxon>
        <taxon>Flavobacteriaceae</taxon>
        <taxon>Tenacibaculum</taxon>
    </lineage>
</organism>
<sequence>MKQLIYIILVLLFMSCANKEMNKKYDFTTESHMKTSALEITKYELLSEKFNQYFDLLKLKATHPDFKDNIITQLQDLSQNGILEINQIEEATVQNIEVTNEIKIISDSIEKIKINYDLVTSKSTVKDSIYAYKTSSEIIIDGVTFPSLKIKFSKE</sequence>
<evidence type="ECO:0000313" key="2">
    <source>
        <dbReference type="Proteomes" id="UP000215214"/>
    </source>
</evidence>
<dbReference type="OrthoDB" id="1189211at2"/>
<accession>A0A238U542</accession>
<name>A0A238U542_9FLAO</name>
<proteinExistence type="predicted"/>
<reference evidence="1 2" key="1">
    <citation type="submission" date="2017-07" db="EMBL/GenBank/DDBJ databases">
        <authorList>
            <person name="Sun Z.S."/>
            <person name="Albrecht U."/>
            <person name="Echele G."/>
            <person name="Lee C.C."/>
        </authorList>
    </citation>
    <scope>NUCLEOTIDE SEQUENCE [LARGE SCALE GENOMIC DNA]</scope>
    <source>
        <strain evidence="2">type strain: KCTC 22618</strain>
    </source>
</reference>
<protein>
    <recommendedName>
        <fullName evidence="3">Lipoprotein</fullName>
    </recommendedName>
</protein>
<evidence type="ECO:0008006" key="3">
    <source>
        <dbReference type="Google" id="ProtNLM"/>
    </source>
</evidence>
<dbReference type="RefSeq" id="WP_095069073.1">
    <property type="nucleotide sequence ID" value="NZ_LT899436.1"/>
</dbReference>
<dbReference type="EMBL" id="LT899436">
    <property type="protein sequence ID" value="SNR14212.1"/>
    <property type="molecule type" value="Genomic_DNA"/>
</dbReference>
<dbReference type="PROSITE" id="PS51257">
    <property type="entry name" value="PROKAR_LIPOPROTEIN"/>
    <property type="match status" value="1"/>
</dbReference>
<gene>
    <name evidence="1" type="ORF">TJEJU_0414</name>
</gene>
<dbReference type="KEGG" id="tje:TJEJU_0414"/>
<keyword evidence="2" id="KW-1185">Reference proteome</keyword>
<evidence type="ECO:0000313" key="1">
    <source>
        <dbReference type="EMBL" id="SNR14212.1"/>
    </source>
</evidence>
<dbReference type="AlphaFoldDB" id="A0A238U542"/>
<dbReference type="Proteomes" id="UP000215214">
    <property type="component" value="Chromosome TJEJU"/>
</dbReference>